<evidence type="ECO:0000313" key="2">
    <source>
        <dbReference type="Proteomes" id="UP001523528"/>
    </source>
</evidence>
<proteinExistence type="predicted"/>
<dbReference type="EMBL" id="JAMYZZ010000002">
    <property type="protein sequence ID" value="MCP1257514.1"/>
    <property type="molecule type" value="Genomic_DNA"/>
</dbReference>
<comment type="caution">
    <text evidence="1">The sequence shown here is derived from an EMBL/GenBank/DDBJ whole genome shotgun (WGS) entry which is preliminary data.</text>
</comment>
<keyword evidence="2" id="KW-1185">Reference proteome</keyword>
<protein>
    <submittedName>
        <fullName evidence="1">Uncharacterized protein</fullName>
    </submittedName>
</protein>
<sequence>MPEDGPLLCNGVCSGGAGQPALVRCLDNKGILAMLQKGFLLASIGGLVAMVACAPAHAAERVWVPSACGAEPDAPVVDVSTVEKYNASVDKVSAYEKAARTYNACVSKTAVKEETAISNDARDKIAYIHDGSTTVQQRIGANFTQLTTALKAGGAKLQKAAH</sequence>
<organism evidence="1 2">
    <name type="scientific">Acetobacter lambici</name>
    <dbReference type="NCBI Taxonomy" id="1332824"/>
    <lineage>
        <taxon>Bacteria</taxon>
        <taxon>Pseudomonadati</taxon>
        <taxon>Pseudomonadota</taxon>
        <taxon>Alphaproteobacteria</taxon>
        <taxon>Acetobacterales</taxon>
        <taxon>Acetobacteraceae</taxon>
        <taxon>Acetobacter</taxon>
    </lineage>
</organism>
<dbReference type="Proteomes" id="UP001523528">
    <property type="component" value="Unassembled WGS sequence"/>
</dbReference>
<reference evidence="1 2" key="1">
    <citation type="submission" date="2022-06" db="EMBL/GenBank/DDBJ databases">
        <title>Acetobacer genomes from food samples.</title>
        <authorList>
            <person name="Sombolestani A."/>
        </authorList>
    </citation>
    <scope>NUCLEOTIDE SEQUENCE [LARGE SCALE GENOMIC DNA]</scope>
    <source>
        <strain evidence="1 2">R-83285</strain>
    </source>
</reference>
<accession>A0ABT1EZP7</accession>
<name>A0ABT1EZP7_9PROT</name>
<gene>
    <name evidence="1" type="ORF">NKW50_02770</name>
</gene>
<evidence type="ECO:0000313" key="1">
    <source>
        <dbReference type="EMBL" id="MCP1257514.1"/>
    </source>
</evidence>